<comment type="caution">
    <text evidence="1">The sequence shown here is derived from an EMBL/GenBank/DDBJ whole genome shotgun (WGS) entry which is preliminary data.</text>
</comment>
<organism evidence="1 2">
    <name type="scientific">Segetibacter aerophilus</name>
    <dbReference type="NCBI Taxonomy" id="670293"/>
    <lineage>
        <taxon>Bacteria</taxon>
        <taxon>Pseudomonadati</taxon>
        <taxon>Bacteroidota</taxon>
        <taxon>Chitinophagia</taxon>
        <taxon>Chitinophagales</taxon>
        <taxon>Chitinophagaceae</taxon>
        <taxon>Segetibacter</taxon>
    </lineage>
</organism>
<protein>
    <submittedName>
        <fullName evidence="1">Uncharacterized protein</fullName>
    </submittedName>
</protein>
<dbReference type="OrthoDB" id="328886at2"/>
<gene>
    <name evidence="1" type="ORF">SAE01_15870</name>
</gene>
<dbReference type="AlphaFoldDB" id="A0A512BAV9"/>
<accession>A0A512BAV9</accession>
<evidence type="ECO:0000313" key="2">
    <source>
        <dbReference type="Proteomes" id="UP000321513"/>
    </source>
</evidence>
<dbReference type="Proteomes" id="UP000321513">
    <property type="component" value="Unassembled WGS sequence"/>
</dbReference>
<proteinExistence type="predicted"/>
<sequence length="138" mass="15728">METEVLENVLPVFGFQVKTFPMGIKEAFDELTTRISAEDGRFYYGISECTKDGIVYIAAAAEKFEGEGDQYGYQHFLIEKGEYLAVTVLDWLCKTDSIKDVFVEMFTDARADRSKPCVEIYKSDDEMVCLVKTLEARD</sequence>
<keyword evidence="2" id="KW-1185">Reference proteome</keyword>
<name>A0A512BAV9_9BACT</name>
<evidence type="ECO:0000313" key="1">
    <source>
        <dbReference type="EMBL" id="GEO09091.1"/>
    </source>
</evidence>
<dbReference type="RefSeq" id="WP_147203222.1">
    <property type="nucleotide sequence ID" value="NZ_BJYT01000005.1"/>
</dbReference>
<reference evidence="1 2" key="1">
    <citation type="submission" date="2019-07" db="EMBL/GenBank/DDBJ databases">
        <title>Whole genome shotgun sequence of Segetibacter aerophilus NBRC 106135.</title>
        <authorList>
            <person name="Hosoyama A."/>
            <person name="Uohara A."/>
            <person name="Ohji S."/>
            <person name="Ichikawa N."/>
        </authorList>
    </citation>
    <scope>NUCLEOTIDE SEQUENCE [LARGE SCALE GENOMIC DNA]</scope>
    <source>
        <strain evidence="1 2">NBRC 106135</strain>
    </source>
</reference>
<dbReference type="EMBL" id="BJYT01000005">
    <property type="protein sequence ID" value="GEO09091.1"/>
    <property type="molecule type" value="Genomic_DNA"/>
</dbReference>